<evidence type="ECO:0000256" key="2">
    <source>
        <dbReference type="ARBA" id="ARBA00022737"/>
    </source>
</evidence>
<dbReference type="PROSITE" id="PS50853">
    <property type="entry name" value="FN3"/>
    <property type="match status" value="1"/>
</dbReference>
<evidence type="ECO:0000259" key="6">
    <source>
        <dbReference type="PROSITE" id="PS50853"/>
    </source>
</evidence>
<dbReference type="Gene3D" id="2.130.10.130">
    <property type="entry name" value="Integrin alpha, N-terminal"/>
    <property type="match status" value="2"/>
</dbReference>
<keyword evidence="1 5" id="KW-0732">Signal</keyword>
<comment type="caution">
    <text evidence="7">The sequence shown here is derived from an EMBL/GenBank/DDBJ whole genome shotgun (WGS) entry which is preliminary data.</text>
</comment>
<dbReference type="InterPro" id="IPR028994">
    <property type="entry name" value="Integrin_alpha_N"/>
</dbReference>
<reference evidence="7" key="1">
    <citation type="submission" date="2022-10" db="EMBL/GenBank/DDBJ databases">
        <title>Novel sulphate-reducing endosymbionts in the free-living metamonad Anaeramoeba.</title>
        <authorList>
            <person name="Jerlstrom-Hultqvist J."/>
            <person name="Cepicka I."/>
            <person name="Gallot-Lavallee L."/>
            <person name="Salas-Leiva D."/>
            <person name="Curtis B.A."/>
            <person name="Zahonova K."/>
            <person name="Pipaliya S."/>
            <person name="Dacks J."/>
            <person name="Roger A.J."/>
        </authorList>
    </citation>
    <scope>NUCLEOTIDE SEQUENCE</scope>
    <source>
        <strain evidence="7">BMAN</strain>
    </source>
</reference>
<dbReference type="SMART" id="SM00060">
    <property type="entry name" value="FN3"/>
    <property type="match status" value="4"/>
</dbReference>
<accession>A0A9Q0LN56</accession>
<dbReference type="Pfam" id="PF14312">
    <property type="entry name" value="FG-GAP_2"/>
    <property type="match status" value="4"/>
</dbReference>
<dbReference type="AlphaFoldDB" id="A0A9Q0LN56"/>
<dbReference type="InterPro" id="IPR036116">
    <property type="entry name" value="FN3_sf"/>
</dbReference>
<feature type="chain" id="PRO_5040444304" description="Fibronectin type-III domain-containing protein" evidence="5">
    <location>
        <begin position="21"/>
        <end position="944"/>
    </location>
</feature>
<proteinExistence type="predicted"/>
<keyword evidence="4" id="KW-0812">Transmembrane</keyword>
<evidence type="ECO:0000256" key="1">
    <source>
        <dbReference type="ARBA" id="ARBA00022729"/>
    </source>
</evidence>
<dbReference type="InterPro" id="IPR013517">
    <property type="entry name" value="FG-GAP"/>
</dbReference>
<dbReference type="InterPro" id="IPR013783">
    <property type="entry name" value="Ig-like_fold"/>
</dbReference>
<dbReference type="EMBL" id="JAPDFW010000060">
    <property type="protein sequence ID" value="KAJ5076626.1"/>
    <property type="molecule type" value="Genomic_DNA"/>
</dbReference>
<keyword evidence="8" id="KW-1185">Reference proteome</keyword>
<dbReference type="OrthoDB" id="6381660at2759"/>
<dbReference type="PANTHER" id="PTHR36220:SF1">
    <property type="entry name" value="GAMMA TUBULIN COMPLEX COMPONENT C-TERMINAL DOMAIN-CONTAINING PROTEIN"/>
    <property type="match status" value="1"/>
</dbReference>
<feature type="transmembrane region" description="Helical" evidence="4">
    <location>
        <begin position="895"/>
        <end position="918"/>
    </location>
</feature>
<evidence type="ECO:0000256" key="3">
    <source>
        <dbReference type="ARBA" id="ARBA00023180"/>
    </source>
</evidence>
<keyword evidence="2" id="KW-0677">Repeat</keyword>
<feature type="domain" description="Fibronectin type-III" evidence="6">
    <location>
        <begin position="513"/>
        <end position="615"/>
    </location>
</feature>
<keyword evidence="4" id="KW-0472">Membrane</keyword>
<evidence type="ECO:0000313" key="8">
    <source>
        <dbReference type="Proteomes" id="UP001149090"/>
    </source>
</evidence>
<evidence type="ECO:0000313" key="7">
    <source>
        <dbReference type="EMBL" id="KAJ5076626.1"/>
    </source>
</evidence>
<evidence type="ECO:0000256" key="4">
    <source>
        <dbReference type="SAM" id="Phobius"/>
    </source>
</evidence>
<keyword evidence="4" id="KW-1133">Transmembrane helix</keyword>
<evidence type="ECO:0000256" key="5">
    <source>
        <dbReference type="SAM" id="SignalP"/>
    </source>
</evidence>
<dbReference type="SMART" id="SM00191">
    <property type="entry name" value="Int_alpha"/>
    <property type="match status" value="3"/>
</dbReference>
<dbReference type="Gene3D" id="2.60.40.10">
    <property type="entry name" value="Immunoglobulins"/>
    <property type="match status" value="1"/>
</dbReference>
<feature type="signal peptide" evidence="5">
    <location>
        <begin position="1"/>
        <end position="20"/>
    </location>
</feature>
<dbReference type="SUPFAM" id="SSF69318">
    <property type="entry name" value="Integrin alpha N-terminal domain"/>
    <property type="match status" value="1"/>
</dbReference>
<dbReference type="Pfam" id="PF00041">
    <property type="entry name" value="fn3"/>
    <property type="match status" value="1"/>
</dbReference>
<dbReference type="Proteomes" id="UP001149090">
    <property type="component" value="Unassembled WGS sequence"/>
</dbReference>
<gene>
    <name evidence="7" type="ORF">M0811_06206</name>
</gene>
<dbReference type="CDD" id="cd00063">
    <property type="entry name" value="FN3"/>
    <property type="match status" value="1"/>
</dbReference>
<keyword evidence="3" id="KW-0325">Glycoprotein</keyword>
<dbReference type="InterPro" id="IPR013519">
    <property type="entry name" value="Int_alpha_beta-p"/>
</dbReference>
<dbReference type="SUPFAM" id="SSF49265">
    <property type="entry name" value="Fibronectin type III"/>
    <property type="match status" value="2"/>
</dbReference>
<dbReference type="PANTHER" id="PTHR36220">
    <property type="entry name" value="UNNAMED PRODUCT"/>
    <property type="match status" value="1"/>
</dbReference>
<dbReference type="InterPro" id="IPR003961">
    <property type="entry name" value="FN3_dom"/>
</dbReference>
<organism evidence="7 8">
    <name type="scientific">Anaeramoeba ignava</name>
    <name type="common">Anaerobic marine amoeba</name>
    <dbReference type="NCBI Taxonomy" id="1746090"/>
    <lineage>
        <taxon>Eukaryota</taxon>
        <taxon>Metamonada</taxon>
        <taxon>Anaeramoebidae</taxon>
        <taxon>Anaeramoeba</taxon>
    </lineage>
</organism>
<name>A0A9Q0LN56_ANAIG</name>
<sequence length="944" mass="104939">MIKLFAIILIIFLLTKQISNNYELKKVGNQWIQKQITYPNNPTNNIAFGSSISISNYVMAIGSPGNNGNDSLPGRAYVFEKQNYNLIQKAQLPNNNNQNGDLFGFSISISQDSSVIVVGVPYANVSGNVSQGKAYVFAKSESGWIITNLNASDGQTGDNFGYSVSISERVILISSPFASVNGNSEQGKVYVWEGYQDGTEWQQKLTLTATNGQANDQFGKSLSISKDSSLIVIKSQQSSSQQVTAHIFQSNGTYWNEEESFTVNGTQEYDWGGTVSISEDATTFVMGVTGDDYNQGKAYVFHYNGSNWNNQTIIPNNPSGKCCFGFSVSISQNNLLVGDPGSDSNGNTTYLFQNNGSGWNQEEQWFPQNPDEGFGQALSISEDIFAIGSPYLNYDGFDNVGGVYIYEFVYDQVNLLNCSSLFSSFDCYWNEILPITSDIEYQINYNYINNEQWEAIQSPILIDNIFFQIFNSSIYPNITGNVDYTIQIRICNSTSQICGESSDPFFLTTRIDSVKNFTVESITTTSVMISWNSPNVPVINSIPKLDHYLLFYQKQDSNETKNVSISNSSTSYELTELDSLSNYSISICGCQTDECLENYQGEIVSTTIFTKFGPVLNLQCSISNSFDISCYWNKPNDSINPSYYNFTYQAISENDNGSFDTNSTSQNFTAQYSNQIYQINVSACDSNEICGDISSIQITSRKFGPVLNLQCSISNIYFVSCYWDKPNDSINPSYYNFTYQAISENDNGSFDTNLTSQNFTAQYSNQIYQINVSACYSSEICGNISSIQITSGKFGPVLNLQCSISNIYSISCYWDKPNDSINPSYYNFSYQAISENDNGSFDTNSTSQNFTAQYSNQIYQINVSACDLNEICGDISSIQIGNQLTSSQSSNSKTVIIVCSTIIPVVVIVGIILMIVLIRKKKKKKNKEGEISMDYSVLKDEGDS</sequence>
<protein>
    <recommendedName>
        <fullName evidence="6">Fibronectin type-III domain-containing protein</fullName>
    </recommendedName>
</protein>